<dbReference type="Gene3D" id="2.160.20.10">
    <property type="entry name" value="Single-stranded right-handed beta-helix, Pectin lyase-like"/>
    <property type="match status" value="1"/>
</dbReference>
<dbReference type="Pfam" id="PF05594">
    <property type="entry name" value="Fil_haemagg"/>
    <property type="match status" value="10"/>
</dbReference>
<accession>A0A450VPM3</accession>
<sequence length="2812" mass="293939">MAGQRAQVVIANPAGVTCSNCGFINANRATITTGAPIMNGGSLEGYRVEGGAITVAGANGLDTRTADYTDLIAQSVQVNAKIWANELKLTAGTNQVSADHTQTTEIKTTAASPAYAIDVAQLGGMYAGKITLVGTQDGVGVRHAGEIGASAGKVVISADGRIENSGKVWSDITSVQVTAQGGVDHTGAIESASNTQIIAQGAVSNDGDIDADGDIEITTTGNLHNSGNLLAKADVAITANGADSQTTSTGNSTIAAGVQANGHISDSGNITLNASGEITLNGKNLSGDNQIVNAKSINLSGSRTTADTIALTASQGDIDLSGANMVADQTLQLATAQTLTTDSADVSANTLAIEANALSNIQGELKHLSQNDLTIEVAGDINNTQGVIAANGANLILGASTLANTDGDITHAGNGNLDINATTFTGSRGEIATNGDLDITAATLTLNSATTTSQGRIAIDSAVFNHQQGTLIQAGTAAGTIKAAASLNNTDGMMASSGGMTYTVDDLTNRGGTVQVTGAGQDLAITATGHIDNSLKDGVQGDIYAFRHVTIHAGSLDNTQSRIVAGEDLNIASTNELDNTSGALAANQQVTLNAGEIDNSQGAIGSVNADARLTATTGQVSNPQGRIEAKTELSITSQGINNDAGVLLADKQSINSGDQTLSTQDGQIIATGSNSADALTITSGALNNDRGLIQAQAAIDIDTQGQTLINTNSGTDKGIIGQSAVTLDTGELNNRGGYIGSVGDLTGASAAIDNTQSGVLFSKARMHLTGSALQNNGGQIQSSGALTIHLGSGQLNNAASLIRSGARTDITAGALLNSATNSANKGLEATALSVRTTQAIDNTDGAIRTNEQLMLTVGSHIDNTRGVVSSADNNVELQDSNPNNKDLAITNTEGALIAGQTLEVNSNSLTGDGNLFSEGDIEIQLTSAYIHTGQLYADGDAKLHTTGNIDNRSTLIANQLLDLQAATIDTQAGSGLKAGRIKLKATDSNTFNNRGLINGNDTEIDAITLNNLGSGRIYGDHVGINATTVNNDDENGAAPVIAARNRLDIGAQRINNRDHGLIFSAGDLSIGGALDADRHATGQAGTLNNYSATVEALGNMGLSAGVINNINQSITTGTRDLTPETITEYKLNSGDVYRPQDKTTLYAPDEVKIYGCQATCIEVNTTGDKSDAFTEYRFTRAVSETVVTSSDPAKILAGGSLDITANTVTNDKSRIIAGGDITGIIGTLSNTSASGSKTTTDTGTAKSYWRKRKKGTDTTRTSTTEYTPAPVVETISLAPAVFEANTSVSGTGAQVAAYTDDTATPTIEGTSSVNNPNSASGSHTIEPIIRFSQNDGQSADSSAAVLTGGFNRQIPNNSLFKQHASAPNGFIIETDPAFADYRNWLSSDYLLDALSFDPATTQKRLGDGFYEQKLIREQVAMLTGRRFLEGFGNDELQYQQLMREGALFARTHELRPGVALSPEQMAQLTTDIVWLVEKTITLASGETTLASVPQLYVRVGEGDLSATGGLIAADNALELDISNDLNNMGAIAGRRIADISAENIHNLGGRLRGDVVTAHARNDLNNIGGSIEAKGLLAVSAGRDLRVESTTGARQNAQGMRTNIDRIAGLYVSSAEGLLSATAGRDLILRAAGVQSAGGASLVAGNDLRMETVTTQASNRITWDSNNFSREYSRTEIGSNIQSAGDLQIQAGRDIQARAAYVSSAQGALQVTAERDIRIMAGERMQGLDAASRHTSRGSLSKRTLITRDDIQKTSLQGSSFSGRTVDVQAGQDVSLVGSDILADKGVNLIAGRDINIQSGQQSYVDNSLRVEKKSGLLSGGGFGFTLGNRRQTDQVDQTHVTQRAATVGALSGDIDITADNDATIKASDLLARDGNINISADNVNLEAAYDTLEQDELREFEQSGLTIALSGGIVDTLQTVQQSAKRIQETDNDKLKALHAWRIGRVAQDLPGQIGSLEHIGDDFSDPLSANTNTDEQGNPQSSGVNLDISIGSSKSEQKRRIRQSTALGSSAIADGDVQITARGDKDREGSGDISTQGTLIQGNNVTLDAANDINLKSAENTFTDDTKSKSSSTGIGVSIGSDGLRFFVEASQSRGEINQSNDQYLETLVQAKEKAQLASGGDTTLEGAQVEGKRIIADVGGDLTITSQQDEEKYKNRQQSMGIKVSAGYGGSGPVSASLSASQLKADSNYQAVQEQSGLFAGEEGYDVQVGKNTQLTGGAIVSEAEAANNRFSTDTLQVAKIENRASYEVDSKSISVGTSNLGSNEVGLSGGFANESGEASNTTYSAIGTGTVEVRSDSDYALSSDVKRSKEQAHKILGKIFGPEKIQEVQDQAEVTQLFAEEAYRVVGNLYHEQENAEAKAEAARKAYENGDISKEGLAEFEQAAEEAKTNLPDKAISHALVGGITALLGGGNFVQGAAAAGLSELAAQELKDQLPSDPLLKNAVASLLGAAVGGIDGALIAGNADKFNRQLHKTEIEIIKKLGNGDKEKEQRLFAAGCALVRCSEQYPDDHPDKQFWVELQQQGQKYVQEQDLLLADQTTYGFFGKESFNYNFIDTTKDFLSKNRGPVVRAGGALQMFGGVAEAAVGAALVPTCETVIGCIASSFLVVNGSDNASAGALTLWNGEQYDTLLNRALQGTGLNPQEAAFAELALSLVAAGTAAVTHASKLDDVVNVAKGTTKVDDVVTRGANWFDDVAQKATRSPNSKKVVLGHFSREGTSYQKVAKHYDASYFKLEDWKSVTKGLTQDEIWQINETFLTQQIRQGKQILFSHNPLKAKAGSFFEREVDFLRELGYTFKKKNQWTWEAVR</sequence>
<feature type="compositionally biased region" description="Polar residues" evidence="1">
    <location>
        <begin position="1969"/>
        <end position="1996"/>
    </location>
</feature>
<evidence type="ECO:0000313" key="3">
    <source>
        <dbReference type="EMBL" id="VFK06727.1"/>
    </source>
</evidence>
<reference evidence="3" key="1">
    <citation type="submission" date="2019-02" db="EMBL/GenBank/DDBJ databases">
        <authorList>
            <person name="Gruber-Vodicka R. H."/>
            <person name="Seah K. B. B."/>
        </authorList>
    </citation>
    <scope>NUCLEOTIDE SEQUENCE</scope>
    <source>
        <strain evidence="3">BECK_S313</strain>
    </source>
</reference>
<dbReference type="InterPro" id="IPR012334">
    <property type="entry name" value="Pectin_lyas_fold"/>
</dbReference>
<dbReference type="Pfam" id="PF13332">
    <property type="entry name" value="Fil_haemagg_2"/>
    <property type="match status" value="3"/>
</dbReference>
<dbReference type="InterPro" id="IPR011050">
    <property type="entry name" value="Pectin_lyase_fold/virulence"/>
</dbReference>
<dbReference type="InterPro" id="IPR025157">
    <property type="entry name" value="Hemagglutinin_rpt"/>
</dbReference>
<feature type="domain" description="Filamentous haemagglutinin FhaB/tRNA nuclease CdiA-like TPS" evidence="2">
    <location>
        <begin position="2"/>
        <end position="163"/>
    </location>
</feature>
<dbReference type="NCBIfam" id="TIGR01731">
    <property type="entry name" value="fil_hemag_20aa"/>
    <property type="match status" value="19"/>
</dbReference>
<proteinExistence type="predicted"/>
<dbReference type="GO" id="GO:0003824">
    <property type="term" value="F:catalytic activity"/>
    <property type="evidence" value="ECO:0007669"/>
    <property type="project" value="UniProtKB-ARBA"/>
</dbReference>
<evidence type="ECO:0000256" key="1">
    <source>
        <dbReference type="SAM" id="MobiDB-lite"/>
    </source>
</evidence>
<dbReference type="SUPFAM" id="SSF51126">
    <property type="entry name" value="Pectin lyase-like"/>
    <property type="match status" value="1"/>
</dbReference>
<dbReference type="InterPro" id="IPR008638">
    <property type="entry name" value="FhaB/CdiA-like_TPS"/>
</dbReference>
<dbReference type="Pfam" id="PF05860">
    <property type="entry name" value="TPS"/>
    <property type="match status" value="1"/>
</dbReference>
<feature type="compositionally biased region" description="Polar residues" evidence="1">
    <location>
        <begin position="1233"/>
        <end position="1245"/>
    </location>
</feature>
<name>A0A450VPM3_9GAMM</name>
<gene>
    <name evidence="3" type="ORF">BECKLPF1236B_GA0070989_100217</name>
</gene>
<protein>
    <submittedName>
        <fullName evidence="3">Filamentous hemagglutinin</fullName>
    </submittedName>
</protein>
<organism evidence="3">
    <name type="scientific">Candidatus Kentrum sp. LPFa</name>
    <dbReference type="NCBI Taxonomy" id="2126335"/>
    <lineage>
        <taxon>Bacteria</taxon>
        <taxon>Pseudomonadati</taxon>
        <taxon>Pseudomonadota</taxon>
        <taxon>Gammaproteobacteria</taxon>
        <taxon>Candidatus Kentrum</taxon>
    </lineage>
</organism>
<feature type="region of interest" description="Disordered" evidence="1">
    <location>
        <begin position="1233"/>
        <end position="1264"/>
    </location>
</feature>
<dbReference type="InterPro" id="IPR010069">
    <property type="entry name" value="CdiA_FHA1_rpt"/>
</dbReference>
<dbReference type="InterPro" id="IPR008619">
    <property type="entry name" value="Filamentous_hemagglutn_rpt"/>
</dbReference>
<evidence type="ECO:0000259" key="2">
    <source>
        <dbReference type="Pfam" id="PF05860"/>
    </source>
</evidence>
<dbReference type="EMBL" id="CAADFK010000002">
    <property type="protein sequence ID" value="VFK06727.1"/>
    <property type="molecule type" value="Genomic_DNA"/>
</dbReference>
<feature type="region of interest" description="Disordered" evidence="1">
    <location>
        <begin position="1960"/>
        <end position="2040"/>
    </location>
</feature>